<dbReference type="AlphaFoldDB" id="A0A6A8MES0"/>
<evidence type="ECO:0000259" key="1">
    <source>
        <dbReference type="SMART" id="SM00563"/>
    </source>
</evidence>
<dbReference type="SMART" id="SM00563">
    <property type="entry name" value="PlsC"/>
    <property type="match status" value="1"/>
</dbReference>
<dbReference type="RefSeq" id="WP_154548899.1">
    <property type="nucleotide sequence ID" value="NZ_VUMX01000015.1"/>
</dbReference>
<reference evidence="2 3" key="1">
    <citation type="submission" date="2019-08" db="EMBL/GenBank/DDBJ databases">
        <title>In-depth cultivation of the pig gut microbiome towards novel bacterial diversity and tailored functional studies.</title>
        <authorList>
            <person name="Wylensek D."/>
            <person name="Hitch T.C.A."/>
            <person name="Clavel T."/>
        </authorList>
    </citation>
    <scope>NUCLEOTIDE SEQUENCE [LARGE SCALE GENOMIC DNA]</scope>
    <source>
        <strain evidence="2 3">Bifido-178-WT-2B</strain>
    </source>
</reference>
<comment type="caution">
    <text evidence="2">The sequence shown here is derived from an EMBL/GenBank/DDBJ whole genome shotgun (WGS) entry which is preliminary data.</text>
</comment>
<protein>
    <submittedName>
        <fullName evidence="2">1-acyl-sn-glycerol-3-phosphate acyltransferase</fullName>
    </submittedName>
</protein>
<gene>
    <name evidence="2" type="ORF">FYJ62_06455</name>
</gene>
<dbReference type="InterPro" id="IPR002123">
    <property type="entry name" value="Plipid/glycerol_acylTrfase"/>
</dbReference>
<evidence type="ECO:0000313" key="2">
    <source>
        <dbReference type="EMBL" id="MST87283.1"/>
    </source>
</evidence>
<dbReference type="CDD" id="cd07989">
    <property type="entry name" value="LPLAT_AGPAT-like"/>
    <property type="match status" value="1"/>
</dbReference>
<feature type="domain" description="Phospholipid/glycerol acyltransferase" evidence="1">
    <location>
        <begin position="93"/>
        <end position="209"/>
    </location>
</feature>
<keyword evidence="2" id="KW-0808">Transferase</keyword>
<name>A0A6A8MES0_9LACO</name>
<dbReference type="EMBL" id="VUMX01000015">
    <property type="protein sequence ID" value="MST87283.1"/>
    <property type="molecule type" value="Genomic_DNA"/>
</dbReference>
<evidence type="ECO:0000313" key="3">
    <source>
        <dbReference type="Proteomes" id="UP000438120"/>
    </source>
</evidence>
<proteinExistence type="predicted"/>
<dbReference type="Pfam" id="PF01553">
    <property type="entry name" value="Acyltransferase"/>
    <property type="match status" value="1"/>
</dbReference>
<keyword evidence="2" id="KW-0012">Acyltransferase</keyword>
<dbReference type="SUPFAM" id="SSF69593">
    <property type="entry name" value="Glycerol-3-phosphate (1)-acyltransferase"/>
    <property type="match status" value="1"/>
</dbReference>
<accession>A0A6A8MES0</accession>
<sequence length="297" mass="33894">MIIGDNRLAVIQNIKKNANERDFTAKAEIGDPEMTAQEQLQLVQDFWQDRGKLSSKLNGLLGRGIINAITKTVLASTKVEGIDKLKGMPKGGAIITANHFNQIDALAVNRVANQAHKKMEIVIEDTNLKLPGFFGYIMNNMGSIPLVQSPNYLGRDFVHHLSHAFNRNHWVLIFPEQEMWWNYRKPRKTQRGAYYFAAKCNVPVIATFIEIQELPKLEKKDPNFYQTRYVVHVLGVIYPDPTKSVNVNATEMMEKDYALKVACYEKVYKKKLDYDFTDWDIAGWRGEAAGKPAEQTE</sequence>
<organism evidence="2 3">
    <name type="scientific">Lactobacillus porci</name>
    <dbReference type="NCBI Taxonomy" id="2012477"/>
    <lineage>
        <taxon>Bacteria</taxon>
        <taxon>Bacillati</taxon>
        <taxon>Bacillota</taxon>
        <taxon>Bacilli</taxon>
        <taxon>Lactobacillales</taxon>
        <taxon>Lactobacillaceae</taxon>
        <taxon>Lactobacillus</taxon>
    </lineage>
</organism>
<keyword evidence="3" id="KW-1185">Reference proteome</keyword>
<dbReference type="Proteomes" id="UP000438120">
    <property type="component" value="Unassembled WGS sequence"/>
</dbReference>
<dbReference type="OrthoDB" id="2040407at2"/>
<dbReference type="GO" id="GO:0016746">
    <property type="term" value="F:acyltransferase activity"/>
    <property type="evidence" value="ECO:0007669"/>
    <property type="project" value="UniProtKB-KW"/>
</dbReference>